<dbReference type="Proteomes" id="UP000604481">
    <property type="component" value="Unassembled WGS sequence"/>
</dbReference>
<name>A0A8J7K303_9NEIS</name>
<protein>
    <submittedName>
        <fullName evidence="1">(2Fe-2S) ferredoxin domain-containing protein</fullName>
    </submittedName>
</protein>
<keyword evidence="2" id="KW-1185">Reference proteome</keyword>
<dbReference type="Gene3D" id="3.40.30.10">
    <property type="entry name" value="Glutaredoxin"/>
    <property type="match status" value="1"/>
</dbReference>
<dbReference type="SUPFAM" id="SSF52833">
    <property type="entry name" value="Thioredoxin-like"/>
    <property type="match status" value="1"/>
</dbReference>
<dbReference type="RefSeq" id="WP_194117252.1">
    <property type="nucleotide sequence ID" value="NZ_JADFUA010000012.1"/>
</dbReference>
<dbReference type="InterPro" id="IPR036249">
    <property type="entry name" value="Thioredoxin-like_sf"/>
</dbReference>
<organism evidence="1 2">
    <name type="scientific">Chitinilyticum piscinae</name>
    <dbReference type="NCBI Taxonomy" id="2866724"/>
    <lineage>
        <taxon>Bacteria</taxon>
        <taxon>Pseudomonadati</taxon>
        <taxon>Pseudomonadota</taxon>
        <taxon>Betaproteobacteria</taxon>
        <taxon>Neisseriales</taxon>
        <taxon>Chitinibacteraceae</taxon>
        <taxon>Chitinilyticum</taxon>
    </lineage>
</organism>
<proteinExistence type="predicted"/>
<dbReference type="CDD" id="cd02980">
    <property type="entry name" value="TRX_Fd_family"/>
    <property type="match status" value="1"/>
</dbReference>
<gene>
    <name evidence="1" type="ORF">INR99_15275</name>
</gene>
<reference evidence="1 2" key="1">
    <citation type="submission" date="2020-10" db="EMBL/GenBank/DDBJ databases">
        <title>The genome sequence of Chitinilyticum litopenaei 4Y14.</title>
        <authorList>
            <person name="Liu Y."/>
        </authorList>
    </citation>
    <scope>NUCLEOTIDE SEQUENCE [LARGE SCALE GENOMIC DNA]</scope>
    <source>
        <strain evidence="1 2">4Y14</strain>
    </source>
</reference>
<evidence type="ECO:0000313" key="1">
    <source>
        <dbReference type="EMBL" id="MBE9610702.1"/>
    </source>
</evidence>
<dbReference type="EMBL" id="JADFUA010000012">
    <property type="protein sequence ID" value="MBE9610702.1"/>
    <property type="molecule type" value="Genomic_DNA"/>
</dbReference>
<comment type="caution">
    <text evidence="1">The sequence shown here is derived from an EMBL/GenBank/DDBJ whole genome shotgun (WGS) entry which is preliminary data.</text>
</comment>
<dbReference type="AlphaFoldDB" id="A0A8J7K303"/>
<sequence length="90" mass="9688">MSTSAHSLRRIGVCTHRRLDGQPSCAARGSEQLLPALRGRLAGEGRDVEVFPLGCLGDCERGPNVKIVGGELLHEVTLERLDAVRVALDE</sequence>
<evidence type="ECO:0000313" key="2">
    <source>
        <dbReference type="Proteomes" id="UP000604481"/>
    </source>
</evidence>
<accession>A0A8J7K303</accession>